<proteinExistence type="predicted"/>
<sequence>MIYTFVLGFSTIMFGENEATIDTFRIWGAPKMQFSLLRVCHQIHAETVLLPYKLNTIELWDYPAICIRKFLGGRSEAQLAGLQNVQRICDEPSFGIEWMKILRKSEPEALKKGEH</sequence>
<dbReference type="EMBL" id="CAJRGZ010000022">
    <property type="protein sequence ID" value="CAG5174509.1"/>
    <property type="molecule type" value="Genomic_DNA"/>
</dbReference>
<dbReference type="RefSeq" id="XP_043171367.1">
    <property type="nucleotide sequence ID" value="XM_043315432.1"/>
</dbReference>
<reference evidence="1" key="1">
    <citation type="submission" date="2021-05" db="EMBL/GenBank/DDBJ databases">
        <authorList>
            <person name="Stam R."/>
        </authorList>
    </citation>
    <scope>NUCLEOTIDE SEQUENCE</scope>
    <source>
        <strain evidence="1">CS162</strain>
    </source>
</reference>
<protein>
    <submittedName>
        <fullName evidence="1">Uncharacterized protein</fullName>
    </submittedName>
</protein>
<keyword evidence="2" id="KW-1185">Reference proteome</keyword>
<evidence type="ECO:0000313" key="2">
    <source>
        <dbReference type="Proteomes" id="UP000676310"/>
    </source>
</evidence>
<name>A0A8J2I4W4_9PLEO</name>
<dbReference type="Proteomes" id="UP000676310">
    <property type="component" value="Unassembled WGS sequence"/>
</dbReference>
<dbReference type="OrthoDB" id="3659303at2759"/>
<accession>A0A8J2I4W4</accession>
<dbReference type="GeneID" id="67019844"/>
<evidence type="ECO:0000313" key="1">
    <source>
        <dbReference type="EMBL" id="CAG5174509.1"/>
    </source>
</evidence>
<dbReference type="AlphaFoldDB" id="A0A8J2I4W4"/>
<gene>
    <name evidence="1" type="ORF">ALTATR162_LOCUS7803</name>
</gene>
<organism evidence="1 2">
    <name type="scientific">Alternaria atra</name>
    <dbReference type="NCBI Taxonomy" id="119953"/>
    <lineage>
        <taxon>Eukaryota</taxon>
        <taxon>Fungi</taxon>
        <taxon>Dikarya</taxon>
        <taxon>Ascomycota</taxon>
        <taxon>Pezizomycotina</taxon>
        <taxon>Dothideomycetes</taxon>
        <taxon>Pleosporomycetidae</taxon>
        <taxon>Pleosporales</taxon>
        <taxon>Pleosporineae</taxon>
        <taxon>Pleosporaceae</taxon>
        <taxon>Alternaria</taxon>
        <taxon>Alternaria sect. Ulocladioides</taxon>
    </lineage>
</organism>
<comment type="caution">
    <text evidence="1">The sequence shown here is derived from an EMBL/GenBank/DDBJ whole genome shotgun (WGS) entry which is preliminary data.</text>
</comment>